<dbReference type="EMBL" id="BMXF01000002">
    <property type="protein sequence ID" value="GHB70091.1"/>
    <property type="molecule type" value="Genomic_DNA"/>
</dbReference>
<sequence length="228" mass="25229">MSLITTLQSYSSFSPVISADRPFRKLDFTAGNTDLPALDLTDTTAFSDYVFGKMLDNGRYVGVGGYNEHRVIYRRSAHFGDYAAEGRCIHLGVDIWAEAHTPVCNPLPGVVQSIAFNDNFGDYGPTIILRHELDEFVFHTLYGHLTLASLEHIFVGQEIGAGEPFTAIGDYPENGNWPPHLHFQLITELSGYHGDYPGVASLTDRQTYLENCPDPNLILRIGALDFGS</sequence>
<dbReference type="RefSeq" id="WP_189564733.1">
    <property type="nucleotide sequence ID" value="NZ_BMXF01000002.1"/>
</dbReference>
<comment type="caution">
    <text evidence="2">The sequence shown here is derived from an EMBL/GenBank/DDBJ whole genome shotgun (WGS) entry which is preliminary data.</text>
</comment>
<dbReference type="InterPro" id="IPR050570">
    <property type="entry name" value="Cell_wall_metabolism_enzyme"/>
</dbReference>
<name>A0A8J3G8X6_9BACT</name>
<dbReference type="Gene3D" id="2.70.70.10">
    <property type="entry name" value="Glucose Permease (Domain IIA)"/>
    <property type="match status" value="1"/>
</dbReference>
<reference evidence="2 3" key="1">
    <citation type="journal article" date="2014" name="Int. J. Syst. Evol. Microbiol.">
        <title>Complete genome sequence of Corynebacterium casei LMG S-19264T (=DSM 44701T), isolated from a smear-ripened cheese.</title>
        <authorList>
            <consortium name="US DOE Joint Genome Institute (JGI-PGF)"/>
            <person name="Walter F."/>
            <person name="Albersmeier A."/>
            <person name="Kalinowski J."/>
            <person name="Ruckert C."/>
        </authorList>
    </citation>
    <scope>NUCLEOTIDE SEQUENCE [LARGE SCALE GENOMIC DNA]</scope>
    <source>
        <strain evidence="2 3">KCTC 12866</strain>
    </source>
</reference>
<evidence type="ECO:0000313" key="2">
    <source>
        <dbReference type="EMBL" id="GHB70091.1"/>
    </source>
</evidence>
<dbReference type="GO" id="GO:0004222">
    <property type="term" value="F:metalloendopeptidase activity"/>
    <property type="evidence" value="ECO:0007669"/>
    <property type="project" value="TreeGrafter"/>
</dbReference>
<dbReference type="Proteomes" id="UP000598271">
    <property type="component" value="Unassembled WGS sequence"/>
</dbReference>
<gene>
    <name evidence="2" type="ORF">GCM10007390_24640</name>
</gene>
<evidence type="ECO:0000259" key="1">
    <source>
        <dbReference type="Pfam" id="PF01551"/>
    </source>
</evidence>
<evidence type="ECO:0000313" key="3">
    <source>
        <dbReference type="Proteomes" id="UP000598271"/>
    </source>
</evidence>
<protein>
    <recommendedName>
        <fullName evidence="1">M23ase beta-sheet core domain-containing protein</fullName>
    </recommendedName>
</protein>
<dbReference type="AlphaFoldDB" id="A0A8J3G8X6"/>
<proteinExistence type="predicted"/>
<dbReference type="CDD" id="cd12797">
    <property type="entry name" value="M23_peptidase"/>
    <property type="match status" value="1"/>
</dbReference>
<dbReference type="InterPro" id="IPR016047">
    <property type="entry name" value="M23ase_b-sheet_dom"/>
</dbReference>
<dbReference type="InterPro" id="IPR011055">
    <property type="entry name" value="Dup_hybrid_motif"/>
</dbReference>
<feature type="domain" description="M23ase beta-sheet core" evidence="1">
    <location>
        <begin position="90"/>
        <end position="186"/>
    </location>
</feature>
<dbReference type="PANTHER" id="PTHR21666:SF285">
    <property type="entry name" value="M23 FAMILY METALLOPEPTIDASE"/>
    <property type="match status" value="1"/>
</dbReference>
<keyword evidence="3" id="KW-1185">Reference proteome</keyword>
<organism evidence="2 3">
    <name type="scientific">Persicitalea jodogahamensis</name>
    <dbReference type="NCBI Taxonomy" id="402147"/>
    <lineage>
        <taxon>Bacteria</taxon>
        <taxon>Pseudomonadati</taxon>
        <taxon>Bacteroidota</taxon>
        <taxon>Cytophagia</taxon>
        <taxon>Cytophagales</taxon>
        <taxon>Spirosomataceae</taxon>
        <taxon>Persicitalea</taxon>
    </lineage>
</organism>
<accession>A0A8J3G8X6</accession>
<dbReference type="Pfam" id="PF01551">
    <property type="entry name" value="Peptidase_M23"/>
    <property type="match status" value="1"/>
</dbReference>
<dbReference type="PANTHER" id="PTHR21666">
    <property type="entry name" value="PEPTIDASE-RELATED"/>
    <property type="match status" value="1"/>
</dbReference>
<dbReference type="SUPFAM" id="SSF51261">
    <property type="entry name" value="Duplicated hybrid motif"/>
    <property type="match status" value="1"/>
</dbReference>